<reference evidence="2" key="1">
    <citation type="journal article" date="2023" name="Plant J.">
        <title>The genome of the king protea, Protea cynaroides.</title>
        <authorList>
            <person name="Chang J."/>
            <person name="Duong T.A."/>
            <person name="Schoeman C."/>
            <person name="Ma X."/>
            <person name="Roodt D."/>
            <person name="Barker N."/>
            <person name="Li Z."/>
            <person name="Van de Peer Y."/>
            <person name="Mizrachi E."/>
        </authorList>
    </citation>
    <scope>NUCLEOTIDE SEQUENCE</scope>
    <source>
        <tissue evidence="2">Young leaves</tissue>
    </source>
</reference>
<sequence>MLKRGTERRGDEIGNGTAVLLNPSSPSSSLQPHPQHHHQQPNPDPVLVAIVVDGATGSLPVVAGGSIIAGPHQYIIGSVGGDIEATIRVAANTRSYKMSIGCGLCRYKEGRGR</sequence>
<evidence type="ECO:0000256" key="1">
    <source>
        <dbReference type="SAM" id="MobiDB-lite"/>
    </source>
</evidence>
<dbReference type="Proteomes" id="UP001141806">
    <property type="component" value="Unassembled WGS sequence"/>
</dbReference>
<feature type="compositionally biased region" description="Low complexity" evidence="1">
    <location>
        <begin position="20"/>
        <end position="33"/>
    </location>
</feature>
<organism evidence="2 3">
    <name type="scientific">Protea cynaroides</name>
    <dbReference type="NCBI Taxonomy" id="273540"/>
    <lineage>
        <taxon>Eukaryota</taxon>
        <taxon>Viridiplantae</taxon>
        <taxon>Streptophyta</taxon>
        <taxon>Embryophyta</taxon>
        <taxon>Tracheophyta</taxon>
        <taxon>Spermatophyta</taxon>
        <taxon>Magnoliopsida</taxon>
        <taxon>Proteales</taxon>
        <taxon>Proteaceae</taxon>
        <taxon>Protea</taxon>
    </lineage>
</organism>
<accession>A0A9Q0K826</accession>
<keyword evidence="3" id="KW-1185">Reference proteome</keyword>
<feature type="compositionally biased region" description="Basic and acidic residues" evidence="1">
    <location>
        <begin position="1"/>
        <end position="12"/>
    </location>
</feature>
<evidence type="ECO:0000313" key="3">
    <source>
        <dbReference type="Proteomes" id="UP001141806"/>
    </source>
</evidence>
<protein>
    <submittedName>
        <fullName evidence="2">Uncharacterized protein</fullName>
    </submittedName>
</protein>
<evidence type="ECO:0000313" key="2">
    <source>
        <dbReference type="EMBL" id="KAJ4965634.1"/>
    </source>
</evidence>
<feature type="region of interest" description="Disordered" evidence="1">
    <location>
        <begin position="1"/>
        <end position="44"/>
    </location>
</feature>
<dbReference type="EMBL" id="JAMYWD010000007">
    <property type="protein sequence ID" value="KAJ4965634.1"/>
    <property type="molecule type" value="Genomic_DNA"/>
</dbReference>
<comment type="caution">
    <text evidence="2">The sequence shown here is derived from an EMBL/GenBank/DDBJ whole genome shotgun (WGS) entry which is preliminary data.</text>
</comment>
<gene>
    <name evidence="2" type="ORF">NE237_017483</name>
</gene>
<proteinExistence type="predicted"/>
<dbReference type="AlphaFoldDB" id="A0A9Q0K826"/>
<name>A0A9Q0K826_9MAGN</name>